<dbReference type="KEGG" id="sdd:D9753_20125"/>
<dbReference type="AlphaFoldDB" id="A0A3G2JMJ0"/>
<dbReference type="PROSITE" id="PS51257">
    <property type="entry name" value="PROKAR_LIPOPROTEIN"/>
    <property type="match status" value="1"/>
</dbReference>
<accession>A0A3G2JMJ0</accession>
<protein>
    <submittedName>
        <fullName evidence="2">Uncharacterized protein</fullName>
    </submittedName>
</protein>
<dbReference type="RefSeq" id="WP_121788256.1">
    <property type="nucleotide sequence ID" value="NZ_CP033073.1"/>
</dbReference>
<evidence type="ECO:0000313" key="3">
    <source>
        <dbReference type="Proteomes" id="UP000268329"/>
    </source>
</evidence>
<reference evidence="2 3" key="1">
    <citation type="submission" date="2018-10" db="EMBL/GenBank/DDBJ databases">
        <title>The genome of Streptomyces dangxiongensis Z022.</title>
        <authorList>
            <person name="Zhang B."/>
        </authorList>
    </citation>
    <scope>NUCLEOTIDE SEQUENCE [LARGE SCALE GENOMIC DNA]</scope>
    <source>
        <strain evidence="2 3">Z022</strain>
    </source>
</reference>
<evidence type="ECO:0000256" key="1">
    <source>
        <dbReference type="SAM" id="MobiDB-lite"/>
    </source>
</evidence>
<dbReference type="EMBL" id="CP033073">
    <property type="protein sequence ID" value="AYN40807.1"/>
    <property type="molecule type" value="Genomic_DNA"/>
</dbReference>
<organism evidence="2 3">
    <name type="scientific">Streptomyces dangxiongensis</name>
    <dbReference type="NCBI Taxonomy" id="1442032"/>
    <lineage>
        <taxon>Bacteria</taxon>
        <taxon>Bacillati</taxon>
        <taxon>Actinomycetota</taxon>
        <taxon>Actinomycetes</taxon>
        <taxon>Kitasatosporales</taxon>
        <taxon>Streptomycetaceae</taxon>
        <taxon>Streptomyces</taxon>
    </lineage>
</organism>
<evidence type="ECO:0000313" key="2">
    <source>
        <dbReference type="EMBL" id="AYN40807.1"/>
    </source>
</evidence>
<sequence>MGLDSVRAASRVVGRRTTLRYLAAGVGASLLAACKGNGTGGSSGESPGESDTGSGERLEVEYTKQAGVRIRHTETSGSMTVHHCVRA</sequence>
<dbReference type="Proteomes" id="UP000268329">
    <property type="component" value="Chromosome"/>
</dbReference>
<feature type="compositionally biased region" description="Low complexity" evidence="1">
    <location>
        <begin position="44"/>
        <end position="53"/>
    </location>
</feature>
<proteinExistence type="predicted"/>
<keyword evidence="3" id="KW-1185">Reference proteome</keyword>
<feature type="region of interest" description="Disordered" evidence="1">
    <location>
        <begin position="36"/>
        <end position="57"/>
    </location>
</feature>
<name>A0A3G2JMJ0_9ACTN</name>
<gene>
    <name evidence="2" type="ORF">D9753_20125</name>
</gene>